<dbReference type="InterPro" id="IPR003114">
    <property type="entry name" value="Phox_assoc"/>
</dbReference>
<dbReference type="Pfam" id="PF02194">
    <property type="entry name" value="PXA"/>
    <property type="match status" value="1"/>
</dbReference>
<dbReference type="AlphaFoldDB" id="A0A7R9KJS2"/>
<feature type="domain" description="PXA" evidence="1">
    <location>
        <begin position="36"/>
        <end position="166"/>
    </location>
</feature>
<dbReference type="EMBL" id="CAJPIZ010002393">
    <property type="protein sequence ID" value="CAG2104968.1"/>
    <property type="molecule type" value="Genomic_DNA"/>
</dbReference>
<gene>
    <name evidence="2" type="ORF">OSB1V03_LOCUS4981</name>
</gene>
<accession>A0A7R9KJS2</accession>
<evidence type="ECO:0000313" key="2">
    <source>
        <dbReference type="EMBL" id="CAD7624538.1"/>
    </source>
</evidence>
<dbReference type="Proteomes" id="UP000759131">
    <property type="component" value="Unassembled WGS sequence"/>
</dbReference>
<name>A0A7R9KJS2_9ACAR</name>
<dbReference type="OrthoDB" id="120967at2759"/>
<evidence type="ECO:0000259" key="1">
    <source>
        <dbReference type="PROSITE" id="PS51207"/>
    </source>
</evidence>
<organism evidence="2">
    <name type="scientific">Medioppia subpectinata</name>
    <dbReference type="NCBI Taxonomy" id="1979941"/>
    <lineage>
        <taxon>Eukaryota</taxon>
        <taxon>Metazoa</taxon>
        <taxon>Ecdysozoa</taxon>
        <taxon>Arthropoda</taxon>
        <taxon>Chelicerata</taxon>
        <taxon>Arachnida</taxon>
        <taxon>Acari</taxon>
        <taxon>Acariformes</taxon>
        <taxon>Sarcoptiformes</taxon>
        <taxon>Oribatida</taxon>
        <taxon>Brachypylina</taxon>
        <taxon>Oppioidea</taxon>
        <taxon>Oppiidae</taxon>
        <taxon>Medioppia</taxon>
    </lineage>
</organism>
<sequence>MCAQETDIDSNDSKTLAIEETDKEVDNFFRTRSLVSTNVDQLLDQLIDFCLRDFVFLWYKDLTDDCDHQTIHSTLKNDFYEIIVNIVRRMASIDSLKFFTHNIVNRCLKHFQKITICLSGKDNQNNVYLLSTHLAEDKELEFIRKLNRNLLEVFQTSIDDIMREKL</sequence>
<dbReference type="PANTHER" id="PTHR22775">
    <property type="entry name" value="SORTING NEXIN"/>
    <property type="match status" value="1"/>
</dbReference>
<dbReference type="PROSITE" id="PS51207">
    <property type="entry name" value="PXA"/>
    <property type="match status" value="1"/>
</dbReference>
<dbReference type="PANTHER" id="PTHR22775:SF48">
    <property type="entry name" value="SORTING NEXIN-25"/>
    <property type="match status" value="1"/>
</dbReference>
<dbReference type="EMBL" id="OC856968">
    <property type="protein sequence ID" value="CAD7624538.1"/>
    <property type="molecule type" value="Genomic_DNA"/>
</dbReference>
<keyword evidence="3" id="KW-1185">Reference proteome</keyword>
<dbReference type="GO" id="GO:0035091">
    <property type="term" value="F:phosphatidylinositol binding"/>
    <property type="evidence" value="ECO:0007669"/>
    <property type="project" value="TreeGrafter"/>
</dbReference>
<evidence type="ECO:0000313" key="3">
    <source>
        <dbReference type="Proteomes" id="UP000759131"/>
    </source>
</evidence>
<proteinExistence type="predicted"/>
<reference evidence="2" key="1">
    <citation type="submission" date="2020-11" db="EMBL/GenBank/DDBJ databases">
        <authorList>
            <person name="Tran Van P."/>
        </authorList>
    </citation>
    <scope>NUCLEOTIDE SEQUENCE</scope>
</reference>
<protein>
    <recommendedName>
        <fullName evidence="1">PXA domain-containing protein</fullName>
    </recommendedName>
</protein>